<reference evidence="2 3" key="1">
    <citation type="submission" date="2016-02" db="EMBL/GenBank/DDBJ databases">
        <authorList>
            <consortium name="Pathogen Informatics"/>
        </authorList>
    </citation>
    <scope>NUCLEOTIDE SEQUENCE [LARGE SCALE GENOMIC DNA]</scope>
    <source>
        <strain evidence="2 3">LSS8</strain>
    </source>
</reference>
<sequence>MKSNNITHLTKKMIILIAATCFSTFPAVMIFGKKGFLVFAVLFYWTLMTSFEIAKIKRKEDIYTVSDLLRDRTTNEYKMLQSNERLKNFIGNMKKSQIIFYGIIFGIVMALIPVLLYFFIVGVDKILF</sequence>
<dbReference type="AlphaFoldDB" id="A0A0Z8KVV8"/>
<dbReference type="RefSeq" id="WP_044668598.1">
    <property type="nucleotide sequence ID" value="NZ_CEJO01000006.1"/>
</dbReference>
<gene>
    <name evidence="2" type="ORF">ERS132370_01054</name>
</gene>
<keyword evidence="1" id="KW-0812">Transmembrane</keyword>
<feature type="transmembrane region" description="Helical" evidence="1">
    <location>
        <begin position="98"/>
        <end position="120"/>
    </location>
</feature>
<dbReference type="Proteomes" id="UP000072933">
    <property type="component" value="Unassembled WGS sequence"/>
</dbReference>
<proteinExistence type="predicted"/>
<evidence type="ECO:0000256" key="1">
    <source>
        <dbReference type="SAM" id="Phobius"/>
    </source>
</evidence>
<organism evidence="2 3">
    <name type="scientific">Streptococcus suis</name>
    <dbReference type="NCBI Taxonomy" id="1307"/>
    <lineage>
        <taxon>Bacteria</taxon>
        <taxon>Bacillati</taxon>
        <taxon>Bacillota</taxon>
        <taxon>Bacilli</taxon>
        <taxon>Lactobacillales</taxon>
        <taxon>Streptococcaceae</taxon>
        <taxon>Streptococcus</taxon>
    </lineage>
</organism>
<accession>A0A0Z8KVV8</accession>
<feature type="transmembrane region" description="Helical" evidence="1">
    <location>
        <begin position="12"/>
        <end position="30"/>
    </location>
</feature>
<keyword evidence="1" id="KW-0472">Membrane</keyword>
<dbReference type="EMBL" id="FIID01000010">
    <property type="protein sequence ID" value="CYV79425.1"/>
    <property type="molecule type" value="Genomic_DNA"/>
</dbReference>
<evidence type="ECO:0008006" key="4">
    <source>
        <dbReference type="Google" id="ProtNLM"/>
    </source>
</evidence>
<keyword evidence="1" id="KW-1133">Transmembrane helix</keyword>
<protein>
    <recommendedName>
        <fullName evidence="4">DUF3899 domain-containing protein</fullName>
    </recommendedName>
</protein>
<feature type="transmembrane region" description="Helical" evidence="1">
    <location>
        <begin position="36"/>
        <end position="54"/>
    </location>
</feature>
<evidence type="ECO:0000313" key="2">
    <source>
        <dbReference type="EMBL" id="CYV79425.1"/>
    </source>
</evidence>
<evidence type="ECO:0000313" key="3">
    <source>
        <dbReference type="Proteomes" id="UP000072933"/>
    </source>
</evidence>
<name>A0A0Z8KVV8_STRSU</name>